<dbReference type="InterPro" id="IPR014500">
    <property type="entry name" value="UCP019307_cupin"/>
</dbReference>
<dbReference type="RefSeq" id="WP_244763894.1">
    <property type="nucleotide sequence ID" value="NZ_JALJCJ010000009.1"/>
</dbReference>
<dbReference type="PANTHER" id="PTHR36448">
    <property type="entry name" value="BLR7373 PROTEIN"/>
    <property type="match status" value="1"/>
</dbReference>
<evidence type="ECO:0000313" key="1">
    <source>
        <dbReference type="EMBL" id="MDO6124263.1"/>
    </source>
</evidence>
<accession>A0ABT8XLE3</accession>
<gene>
    <name evidence="1" type="ORF">GB928_023995</name>
</gene>
<protein>
    <submittedName>
        <fullName evidence="1">Cupin</fullName>
    </submittedName>
</protein>
<organism evidence="1 2">
    <name type="scientific">Shinella curvata</name>
    <dbReference type="NCBI Taxonomy" id="1817964"/>
    <lineage>
        <taxon>Bacteria</taxon>
        <taxon>Pseudomonadati</taxon>
        <taxon>Pseudomonadota</taxon>
        <taxon>Alphaproteobacteria</taxon>
        <taxon>Hyphomicrobiales</taxon>
        <taxon>Rhizobiaceae</taxon>
        <taxon>Shinella</taxon>
    </lineage>
</organism>
<dbReference type="Proteomes" id="UP001177080">
    <property type="component" value="Unassembled WGS sequence"/>
</dbReference>
<dbReference type="InterPro" id="IPR014710">
    <property type="entry name" value="RmlC-like_jellyroll"/>
</dbReference>
<keyword evidence="2" id="KW-1185">Reference proteome</keyword>
<evidence type="ECO:0000313" key="2">
    <source>
        <dbReference type="Proteomes" id="UP001177080"/>
    </source>
</evidence>
<proteinExistence type="predicted"/>
<dbReference type="InterPro" id="IPR011051">
    <property type="entry name" value="RmlC_Cupin_sf"/>
</dbReference>
<dbReference type="CDD" id="cd02219">
    <property type="entry name" value="cupin_YjlB-like"/>
    <property type="match status" value="1"/>
</dbReference>
<dbReference type="InterPro" id="IPR047121">
    <property type="entry name" value="YjiB-like"/>
</dbReference>
<dbReference type="PANTHER" id="PTHR36448:SF2">
    <property type="entry name" value="CUPIN TYPE-1 DOMAIN-CONTAINING PROTEIN"/>
    <property type="match status" value="1"/>
</dbReference>
<sequence length="159" mass="16942">MHVEEITFEASGWVPNNPRLPVVFYQRLDLPGDFATVFAGNGWTGIWTDGVFDYQHYHTGAHEVLGVASGTATLLIGGPGGRKFDVGRSDCLILPAGTGHRNLACSSDFKVVGAYPPGQHADIQTSAATDGMLARIASVSLPKADPVHGHDGPLLQIWH</sequence>
<dbReference type="PIRSF" id="PIRSF019307">
    <property type="entry name" value="UCP019307"/>
    <property type="match status" value="1"/>
</dbReference>
<comment type="caution">
    <text evidence="1">The sequence shown here is derived from an EMBL/GenBank/DDBJ whole genome shotgun (WGS) entry which is preliminary data.</text>
</comment>
<dbReference type="SUPFAM" id="SSF51182">
    <property type="entry name" value="RmlC-like cupins"/>
    <property type="match status" value="1"/>
</dbReference>
<reference evidence="1" key="1">
    <citation type="submission" date="2022-04" db="EMBL/GenBank/DDBJ databases">
        <title>Shinella lacus sp. nov., a novel member of the genus Shinella from water.</title>
        <authorList>
            <person name="Deng Y."/>
        </authorList>
    </citation>
    <scope>NUCLEOTIDE SEQUENCE</scope>
    <source>
        <strain evidence="1">JCM 31239</strain>
    </source>
</reference>
<name>A0ABT8XLE3_9HYPH</name>
<dbReference type="EMBL" id="WHSC02000011">
    <property type="protein sequence ID" value="MDO6124263.1"/>
    <property type="molecule type" value="Genomic_DNA"/>
</dbReference>
<dbReference type="Gene3D" id="2.60.120.10">
    <property type="entry name" value="Jelly Rolls"/>
    <property type="match status" value="1"/>
</dbReference>